<protein>
    <submittedName>
        <fullName evidence="1">Uncharacterized protein</fullName>
    </submittedName>
</protein>
<evidence type="ECO:0000313" key="2">
    <source>
        <dbReference type="Proteomes" id="UP000294134"/>
    </source>
</evidence>
<gene>
    <name evidence="1" type="ORF">PSA21_158</name>
</gene>
<reference evidence="1 2" key="1">
    <citation type="submission" date="2019-02" db="EMBL/GenBank/DDBJ databases">
        <authorList>
            <person name="Frampton R.A."/>
            <person name="Wojtus J.K."/>
            <person name="Fineran P.C."/>
            <person name="Hendrickson H.L."/>
        </authorList>
    </citation>
    <scope>NUCLEOTIDE SEQUENCE [LARGE SCALE GENOMIC DNA]</scope>
</reference>
<name>A0A481W5A6_9CAUD</name>
<sequence length="117" mass="13172">MENKIEVVRKKHGISYIPQHYVNRLAHDANIISIVGDGESRPEFKPTQNVLKLTTGLSGISGGDMRQAVAFLESLDGANFFIHCYMGQIRSKQLAQSLALRYPKYQVLKHATNFKLL</sequence>
<accession>A0A481W5A6</accession>
<keyword evidence="2" id="KW-1185">Reference proteome</keyword>
<evidence type="ECO:0000313" key="1">
    <source>
        <dbReference type="EMBL" id="QBJ02685.1"/>
    </source>
</evidence>
<dbReference type="EMBL" id="MK552327">
    <property type="protein sequence ID" value="QBJ02685.1"/>
    <property type="molecule type" value="Genomic_DNA"/>
</dbReference>
<proteinExistence type="predicted"/>
<organism evidence="1 2">
    <name type="scientific">Pseudomonas phage Psa21</name>
    <dbReference type="NCBI Taxonomy" id="2530023"/>
    <lineage>
        <taxon>Viruses</taxon>
        <taxon>Duplodnaviria</taxon>
        <taxon>Heunggongvirae</taxon>
        <taxon>Uroviricota</taxon>
        <taxon>Caudoviricetes</taxon>
        <taxon>Chimalliviridae</taxon>
        <taxon>Tepukevirus</taxon>
        <taxon>Tepukevirus Psa21</taxon>
    </lineage>
</organism>
<dbReference type="Proteomes" id="UP000294134">
    <property type="component" value="Segment"/>
</dbReference>